<evidence type="ECO:0000259" key="1">
    <source>
        <dbReference type="PROSITE" id="PS50943"/>
    </source>
</evidence>
<dbReference type="InterPro" id="IPR001387">
    <property type="entry name" value="Cro/C1-type_HTH"/>
</dbReference>
<dbReference type="Gene3D" id="1.10.260.40">
    <property type="entry name" value="lambda repressor-like DNA-binding domains"/>
    <property type="match status" value="1"/>
</dbReference>
<evidence type="ECO:0000313" key="2">
    <source>
        <dbReference type="EMBL" id="NEZ94190.1"/>
    </source>
</evidence>
<dbReference type="AlphaFoldDB" id="A0A846I710"/>
<dbReference type="EMBL" id="SGKC01000079">
    <property type="protein sequence ID" value="NEZ94190.1"/>
    <property type="molecule type" value="Genomic_DNA"/>
</dbReference>
<protein>
    <submittedName>
        <fullName evidence="2">XRE family transcriptional regulator</fullName>
    </submittedName>
</protein>
<evidence type="ECO:0000313" key="3">
    <source>
        <dbReference type="Proteomes" id="UP000473887"/>
    </source>
</evidence>
<organism evidence="2 3">
    <name type="scientific">Clostridium botulinum</name>
    <dbReference type="NCBI Taxonomy" id="1491"/>
    <lineage>
        <taxon>Bacteria</taxon>
        <taxon>Bacillati</taxon>
        <taxon>Bacillota</taxon>
        <taxon>Clostridia</taxon>
        <taxon>Eubacteriales</taxon>
        <taxon>Clostridiaceae</taxon>
        <taxon>Clostridium</taxon>
    </lineage>
</organism>
<dbReference type="SUPFAM" id="SSF47413">
    <property type="entry name" value="lambda repressor-like DNA-binding domains"/>
    <property type="match status" value="1"/>
</dbReference>
<feature type="domain" description="HTH cro/C1-type" evidence="1">
    <location>
        <begin position="4"/>
        <end position="61"/>
    </location>
</feature>
<sequence>MNKIKELRVKLGLTVRELSAKANLAVGYISTLENDNDNRTNPTKETMEKISIALNSTVSEVFF</sequence>
<dbReference type="InterPro" id="IPR010982">
    <property type="entry name" value="Lambda_DNA-bd_dom_sf"/>
</dbReference>
<comment type="caution">
    <text evidence="2">The sequence shown here is derived from an EMBL/GenBank/DDBJ whole genome shotgun (WGS) entry which is preliminary data.</text>
</comment>
<reference evidence="2 3" key="1">
    <citation type="submission" date="2019-02" db="EMBL/GenBank/DDBJ databases">
        <title>Genome sequencing of Clostridium botulinum clinical isolates.</title>
        <authorList>
            <person name="Brunt J."/>
            <person name="Van Vliet A.H.M."/>
            <person name="Stringer S.C."/>
            <person name="Grant K.A."/>
            <person name="Carter A.C."/>
            <person name="Peck M.W."/>
        </authorList>
    </citation>
    <scope>NUCLEOTIDE SEQUENCE [LARGE SCALE GENOMIC DNA]</scope>
    <source>
        <strain evidence="2 3">H142660711</strain>
    </source>
</reference>
<dbReference type="PROSITE" id="PS50943">
    <property type="entry name" value="HTH_CROC1"/>
    <property type="match status" value="1"/>
</dbReference>
<proteinExistence type="predicted"/>
<name>A0A846I710_CLOBO</name>
<dbReference type="Proteomes" id="UP000473887">
    <property type="component" value="Unassembled WGS sequence"/>
</dbReference>
<dbReference type="GO" id="GO:0003677">
    <property type="term" value="F:DNA binding"/>
    <property type="evidence" value="ECO:0007669"/>
    <property type="project" value="InterPro"/>
</dbReference>
<gene>
    <name evidence="2" type="ORF">EXM69_20195</name>
</gene>
<accession>A0A846I710</accession>
<dbReference type="Pfam" id="PF01381">
    <property type="entry name" value="HTH_3"/>
    <property type="match status" value="1"/>
</dbReference>
<dbReference type="SMART" id="SM00530">
    <property type="entry name" value="HTH_XRE"/>
    <property type="match status" value="1"/>
</dbReference>
<dbReference type="CDD" id="cd00093">
    <property type="entry name" value="HTH_XRE"/>
    <property type="match status" value="1"/>
</dbReference>